<comment type="caution">
    <text evidence="1">The sequence shown here is derived from an EMBL/GenBank/DDBJ whole genome shotgun (WGS) entry which is preliminary data.</text>
</comment>
<evidence type="ECO:0000313" key="1">
    <source>
        <dbReference type="EMBL" id="TKR89000.1"/>
    </source>
</evidence>
<organism evidence="1 2">
    <name type="scientific">Steinernema carpocapsae</name>
    <name type="common">Entomopathogenic nematode</name>
    <dbReference type="NCBI Taxonomy" id="34508"/>
    <lineage>
        <taxon>Eukaryota</taxon>
        <taxon>Metazoa</taxon>
        <taxon>Ecdysozoa</taxon>
        <taxon>Nematoda</taxon>
        <taxon>Chromadorea</taxon>
        <taxon>Rhabditida</taxon>
        <taxon>Tylenchina</taxon>
        <taxon>Panagrolaimomorpha</taxon>
        <taxon>Strongyloidoidea</taxon>
        <taxon>Steinernematidae</taxon>
        <taxon>Steinernema</taxon>
    </lineage>
</organism>
<accession>A0A4U5NZU5</accession>
<protein>
    <recommendedName>
        <fullName evidence="3">BTB domain-containing protein</fullName>
    </recommendedName>
</protein>
<dbReference type="EMBL" id="AZBU02000003">
    <property type="protein sequence ID" value="TKR89000.1"/>
    <property type="molecule type" value="Genomic_DNA"/>
</dbReference>
<dbReference type="AlphaFoldDB" id="A0A4U5NZU5"/>
<reference evidence="1 2" key="1">
    <citation type="journal article" date="2015" name="Genome Biol.">
        <title>Comparative genomics of Steinernema reveals deeply conserved gene regulatory networks.</title>
        <authorList>
            <person name="Dillman A.R."/>
            <person name="Macchietto M."/>
            <person name="Porter C.F."/>
            <person name="Rogers A."/>
            <person name="Williams B."/>
            <person name="Antoshechkin I."/>
            <person name="Lee M.M."/>
            <person name="Goodwin Z."/>
            <person name="Lu X."/>
            <person name="Lewis E.E."/>
            <person name="Goodrich-Blair H."/>
            <person name="Stock S.P."/>
            <person name="Adams B.J."/>
            <person name="Sternberg P.W."/>
            <person name="Mortazavi A."/>
        </authorList>
    </citation>
    <scope>NUCLEOTIDE SEQUENCE [LARGE SCALE GENOMIC DNA]</scope>
    <source>
        <strain evidence="1 2">ALL</strain>
    </source>
</reference>
<dbReference type="Proteomes" id="UP000298663">
    <property type="component" value="Unassembled WGS sequence"/>
</dbReference>
<proteinExistence type="predicted"/>
<keyword evidence="2" id="KW-1185">Reference proteome</keyword>
<evidence type="ECO:0000313" key="2">
    <source>
        <dbReference type="Proteomes" id="UP000298663"/>
    </source>
</evidence>
<gene>
    <name evidence="1" type="ORF">L596_013164</name>
</gene>
<name>A0A4U5NZU5_STECR</name>
<reference evidence="1 2" key="2">
    <citation type="journal article" date="2019" name="G3 (Bethesda)">
        <title>Hybrid Assembly of the Genome of the Entomopathogenic Nematode Steinernema carpocapsae Identifies the X-Chromosome.</title>
        <authorList>
            <person name="Serra L."/>
            <person name="Macchietto M."/>
            <person name="Macias-Munoz A."/>
            <person name="McGill C.J."/>
            <person name="Rodriguez I.M."/>
            <person name="Rodriguez B."/>
            <person name="Murad R."/>
            <person name="Mortazavi A."/>
        </authorList>
    </citation>
    <scope>NUCLEOTIDE SEQUENCE [LARGE SCALE GENOMIC DNA]</scope>
    <source>
        <strain evidence="1 2">ALL</strain>
    </source>
</reference>
<sequence>MGISGNSIGRLMEIADFYQAKIVFNRCGDHLRTSPNTQISLAQKLLLVSQCKLHSAALEIINKASVEELKALSSTDEFSSVVASLISKKLRCFES</sequence>
<evidence type="ECO:0008006" key="3">
    <source>
        <dbReference type="Google" id="ProtNLM"/>
    </source>
</evidence>